<dbReference type="GO" id="GO:0008276">
    <property type="term" value="F:protein methyltransferase activity"/>
    <property type="evidence" value="ECO:0007669"/>
    <property type="project" value="UniProtKB-ARBA"/>
</dbReference>
<dbReference type="GO" id="GO:0008170">
    <property type="term" value="F:N-methyltransferase activity"/>
    <property type="evidence" value="ECO:0007669"/>
    <property type="project" value="UniProtKB-ARBA"/>
</dbReference>
<dbReference type="GO" id="GO:0005634">
    <property type="term" value="C:nucleus"/>
    <property type="evidence" value="ECO:0007669"/>
    <property type="project" value="TreeGrafter"/>
</dbReference>
<reference evidence="10 11" key="1">
    <citation type="journal article" date="2017" name="Curr. Biol.">
        <title>The Evolution of Venom by Co-option of Single-Copy Genes.</title>
        <authorList>
            <person name="Martinson E.O."/>
            <person name="Mrinalini"/>
            <person name="Kelkar Y.D."/>
            <person name="Chang C.H."/>
            <person name="Werren J.H."/>
        </authorList>
    </citation>
    <scope>NUCLEOTIDE SEQUENCE [LARGE SCALE GENOMIC DNA]</scope>
    <source>
        <strain evidence="10 11">Alberta</strain>
        <tissue evidence="10">Whole body</tissue>
    </source>
</reference>
<dbReference type="InterPro" id="IPR002893">
    <property type="entry name" value="Znf_MYND"/>
</dbReference>
<evidence type="ECO:0000256" key="5">
    <source>
        <dbReference type="ARBA" id="ARBA00022771"/>
    </source>
</evidence>
<dbReference type="EMBL" id="NNAY01000248">
    <property type="protein sequence ID" value="OXU29719.1"/>
    <property type="molecule type" value="Genomic_DNA"/>
</dbReference>
<dbReference type="PROSITE" id="PS50865">
    <property type="entry name" value="ZF_MYND_2"/>
    <property type="match status" value="1"/>
</dbReference>
<dbReference type="STRING" id="543379.A0A232FH02"/>
<dbReference type="Gene3D" id="2.170.270.10">
    <property type="entry name" value="SET domain"/>
    <property type="match status" value="1"/>
</dbReference>
<dbReference type="Gene3D" id="1.10.220.160">
    <property type="match status" value="1"/>
</dbReference>
<dbReference type="InterPro" id="IPR001214">
    <property type="entry name" value="SET_dom"/>
</dbReference>
<dbReference type="InterPro" id="IPR011990">
    <property type="entry name" value="TPR-like_helical_dom_sf"/>
</dbReference>
<comment type="caution">
    <text evidence="10">The sequence shown here is derived from an EMBL/GenBank/DDBJ whole genome shotgun (WGS) entry which is preliminary data.</text>
</comment>
<dbReference type="PANTHER" id="PTHR46165">
    <property type="entry name" value="SET AND MYND DOMAIN-CONTAINING PROTEIN 4"/>
    <property type="match status" value="1"/>
</dbReference>
<dbReference type="Gene3D" id="1.25.40.10">
    <property type="entry name" value="Tetratricopeptide repeat domain"/>
    <property type="match status" value="1"/>
</dbReference>
<protein>
    <recommendedName>
        <fullName evidence="12">SET domain-containing protein</fullName>
    </recommendedName>
</protein>
<evidence type="ECO:0000256" key="6">
    <source>
        <dbReference type="ARBA" id="ARBA00022833"/>
    </source>
</evidence>
<dbReference type="SMART" id="SM00317">
    <property type="entry name" value="SET"/>
    <property type="match status" value="1"/>
</dbReference>
<evidence type="ECO:0000256" key="2">
    <source>
        <dbReference type="ARBA" id="ARBA00022679"/>
    </source>
</evidence>
<accession>A0A232FH02</accession>
<keyword evidence="3" id="KW-0949">S-adenosyl-L-methionine</keyword>
<dbReference type="AlphaFoldDB" id="A0A232FH02"/>
<dbReference type="InterPro" id="IPR052097">
    <property type="entry name" value="SET-MYND_domain_protein"/>
</dbReference>
<evidence type="ECO:0000259" key="9">
    <source>
        <dbReference type="PROSITE" id="PS50865"/>
    </source>
</evidence>
<evidence type="ECO:0000259" key="8">
    <source>
        <dbReference type="PROSITE" id="PS50280"/>
    </source>
</evidence>
<keyword evidence="5 7" id="KW-0863">Zinc-finger</keyword>
<feature type="domain" description="SET" evidence="8">
    <location>
        <begin position="159"/>
        <end position="459"/>
    </location>
</feature>
<dbReference type="SUPFAM" id="SSF48452">
    <property type="entry name" value="TPR-like"/>
    <property type="match status" value="1"/>
</dbReference>
<dbReference type="Proteomes" id="UP000215335">
    <property type="component" value="Unassembled WGS sequence"/>
</dbReference>
<evidence type="ECO:0008006" key="12">
    <source>
        <dbReference type="Google" id="ProtNLM"/>
    </source>
</evidence>
<dbReference type="GO" id="GO:0008270">
    <property type="term" value="F:zinc ion binding"/>
    <property type="evidence" value="ECO:0007669"/>
    <property type="project" value="UniProtKB-KW"/>
</dbReference>
<dbReference type="GO" id="GO:0008757">
    <property type="term" value="F:S-adenosylmethionine-dependent methyltransferase activity"/>
    <property type="evidence" value="ECO:0007669"/>
    <property type="project" value="UniProtKB-ARBA"/>
</dbReference>
<evidence type="ECO:0000313" key="11">
    <source>
        <dbReference type="Proteomes" id="UP000215335"/>
    </source>
</evidence>
<keyword evidence="1" id="KW-0489">Methyltransferase</keyword>
<dbReference type="PANTHER" id="PTHR46165:SF6">
    <property type="entry name" value="SET AND MYND DOMAIN-CONTAINING PROTEIN 4-LIKE PROTEIN"/>
    <property type="match status" value="1"/>
</dbReference>
<dbReference type="Gene3D" id="6.10.140.2220">
    <property type="match status" value="1"/>
</dbReference>
<dbReference type="Pfam" id="PF00856">
    <property type="entry name" value="SET"/>
    <property type="match status" value="1"/>
</dbReference>
<name>A0A232FH02_9HYME</name>
<dbReference type="InterPro" id="IPR046341">
    <property type="entry name" value="SET_dom_sf"/>
</dbReference>
<feature type="domain" description="MYND-type" evidence="9">
    <location>
        <begin position="204"/>
        <end position="243"/>
    </location>
</feature>
<keyword evidence="2" id="KW-0808">Transferase</keyword>
<evidence type="ECO:0000256" key="7">
    <source>
        <dbReference type="PROSITE-ProRule" id="PRU00134"/>
    </source>
</evidence>
<keyword evidence="4" id="KW-0479">Metal-binding</keyword>
<evidence type="ECO:0000256" key="4">
    <source>
        <dbReference type="ARBA" id="ARBA00022723"/>
    </source>
</evidence>
<dbReference type="SUPFAM" id="SSF144232">
    <property type="entry name" value="HIT/MYND zinc finger-like"/>
    <property type="match status" value="1"/>
</dbReference>
<evidence type="ECO:0000256" key="1">
    <source>
        <dbReference type="ARBA" id="ARBA00022603"/>
    </source>
</evidence>
<dbReference type="GO" id="GO:0005737">
    <property type="term" value="C:cytoplasm"/>
    <property type="evidence" value="ECO:0007669"/>
    <property type="project" value="TreeGrafter"/>
</dbReference>
<dbReference type="Pfam" id="PF01753">
    <property type="entry name" value="zf-MYND"/>
    <property type="match status" value="1"/>
</dbReference>
<dbReference type="GO" id="GO:0032259">
    <property type="term" value="P:methylation"/>
    <property type="evidence" value="ECO:0007669"/>
    <property type="project" value="UniProtKB-KW"/>
</dbReference>
<evidence type="ECO:0000313" key="10">
    <source>
        <dbReference type="EMBL" id="OXU29719.1"/>
    </source>
</evidence>
<gene>
    <name evidence="10" type="ORF">TSAR_011127</name>
</gene>
<keyword evidence="11" id="KW-1185">Reference proteome</keyword>
<proteinExistence type="predicted"/>
<dbReference type="SUPFAM" id="SSF82199">
    <property type="entry name" value="SET domain"/>
    <property type="match status" value="1"/>
</dbReference>
<evidence type="ECO:0000256" key="3">
    <source>
        <dbReference type="ARBA" id="ARBA00022691"/>
    </source>
</evidence>
<sequence>MDAHSDFLTVRKQLFDFEVAEEEKKGNVLRKCSAASTNLRTIGNKLYSSKDHDERTHENILSLYSESIAFAPVDSEDLALAYSNRSALLLHLHYPEKSLIDIGKALGITKSTYLRTKLLSRKANCLELIKKFTDREDNSSDELKIPTFTPSKQLPCVAECIKVDYNEQFGRHMVATRDIEPGEVIIAETGHVVFPRGEQMYLNCSNCLRLAWNGIPCDFCAFAIFCSETCKKEAWNAYHDIECCIIPYIFLKQKDKSLMSHVMITARIFITAVKREGLEHIMHTAEAIDNQDIHAQNVRTSEEFNCTKFKFLYNLSSHDQDIIRHYGHVQYIEEDYLLSVLYKCTNIFSTFQKIDSDNKELYVKIFSDIKKIIIKLRNIVSINNFGYQIVGDKDSDDSDFDYDVLSTNSMKGLLFAPCSSFISHSCYPNVSKIFMPKRKMVMMTVLPVKKGEQLYCCYGPSITENVQERQAYLLKNYYFTCECEACNNNWTLESFNTLPPISEVDNFYKFVQDFNKLKFTRICEDWMENWSIDMETIKEVAEVCKVLSKNFKKHSSLLYSFYYSIFLTNAFIHLYQEKRHIPYQC</sequence>
<organism evidence="10 11">
    <name type="scientific">Trichomalopsis sarcophagae</name>
    <dbReference type="NCBI Taxonomy" id="543379"/>
    <lineage>
        <taxon>Eukaryota</taxon>
        <taxon>Metazoa</taxon>
        <taxon>Ecdysozoa</taxon>
        <taxon>Arthropoda</taxon>
        <taxon>Hexapoda</taxon>
        <taxon>Insecta</taxon>
        <taxon>Pterygota</taxon>
        <taxon>Neoptera</taxon>
        <taxon>Endopterygota</taxon>
        <taxon>Hymenoptera</taxon>
        <taxon>Apocrita</taxon>
        <taxon>Proctotrupomorpha</taxon>
        <taxon>Chalcidoidea</taxon>
        <taxon>Pteromalidae</taxon>
        <taxon>Pteromalinae</taxon>
        <taxon>Trichomalopsis</taxon>
    </lineage>
</organism>
<dbReference type="PROSITE" id="PS50280">
    <property type="entry name" value="SET"/>
    <property type="match status" value="1"/>
</dbReference>
<dbReference type="OrthoDB" id="7700557at2759"/>
<dbReference type="GO" id="GO:0042826">
    <property type="term" value="F:histone deacetylase binding"/>
    <property type="evidence" value="ECO:0007669"/>
    <property type="project" value="TreeGrafter"/>
</dbReference>
<keyword evidence="6" id="KW-0862">Zinc</keyword>